<dbReference type="InterPro" id="IPR032675">
    <property type="entry name" value="LRR_dom_sf"/>
</dbReference>
<dbReference type="EMBL" id="UINC01190359">
    <property type="protein sequence ID" value="SVE04488.1"/>
    <property type="molecule type" value="Genomic_DNA"/>
</dbReference>
<feature type="domain" description="Disease resistance R13L4/SHOC-2-like LRR" evidence="3">
    <location>
        <begin position="56"/>
        <end position="131"/>
    </location>
</feature>
<evidence type="ECO:0000259" key="3">
    <source>
        <dbReference type="Pfam" id="PF23598"/>
    </source>
</evidence>
<dbReference type="GO" id="GO:0005737">
    <property type="term" value="C:cytoplasm"/>
    <property type="evidence" value="ECO:0007669"/>
    <property type="project" value="TreeGrafter"/>
</dbReference>
<organism evidence="4">
    <name type="scientific">marine metagenome</name>
    <dbReference type="NCBI Taxonomy" id="408172"/>
    <lineage>
        <taxon>unclassified sequences</taxon>
        <taxon>metagenomes</taxon>
        <taxon>ecological metagenomes</taxon>
    </lineage>
</organism>
<gene>
    <name evidence="4" type="ORF">METZ01_LOCUS457342</name>
</gene>
<accession>A0A383ABL7</accession>
<feature type="non-terminal residue" evidence="4">
    <location>
        <position position="1"/>
    </location>
</feature>
<reference evidence="4" key="1">
    <citation type="submission" date="2018-05" db="EMBL/GenBank/DDBJ databases">
        <authorList>
            <person name="Lanie J.A."/>
            <person name="Ng W.-L."/>
            <person name="Kazmierczak K.M."/>
            <person name="Andrzejewski T.M."/>
            <person name="Davidsen T.M."/>
            <person name="Wayne K.J."/>
            <person name="Tettelin H."/>
            <person name="Glass J.I."/>
            <person name="Rusch D."/>
            <person name="Podicherti R."/>
            <person name="Tsui H.-C.T."/>
            <person name="Winkler M.E."/>
        </authorList>
    </citation>
    <scope>NUCLEOTIDE SEQUENCE</scope>
</reference>
<dbReference type="SMART" id="SM00369">
    <property type="entry name" value="LRR_TYP"/>
    <property type="match status" value="5"/>
</dbReference>
<dbReference type="SUPFAM" id="SSF52058">
    <property type="entry name" value="L domain-like"/>
    <property type="match status" value="1"/>
</dbReference>
<dbReference type="InterPro" id="IPR050216">
    <property type="entry name" value="LRR_domain-containing"/>
</dbReference>
<dbReference type="PANTHER" id="PTHR48051">
    <property type="match status" value="1"/>
</dbReference>
<name>A0A383ABL7_9ZZZZ</name>
<dbReference type="PANTHER" id="PTHR48051:SF46">
    <property type="entry name" value="LEUCINE RICH REPEAT-CONTAINING DOMAIN PROTEIN"/>
    <property type="match status" value="1"/>
</dbReference>
<sequence length="252" mass="28413">YQNCGECESGILMDGYCNNKIDVDVLWNLIELNDTLYGAHPMELGTTFTGISNWNVGNLEYLDMSDHGISFLPDNWGDLDYIKELNLKNNSIENLPDSFTHMDSLLILKLHNNMLSSLPEYIGNLEYLEELFLPGNQLTSIPESMGELQNLKKLNLQKNFITTLPVTFCNLPEECTIKIGDNCIAESYDCIPDPGDQNECASMNVVNYQPADYQLFTPFPNPFNSVTSITFFIPKPGFTSLELLDLNGKLLK</sequence>
<dbReference type="Pfam" id="PF00560">
    <property type="entry name" value="LRR_1"/>
    <property type="match status" value="1"/>
</dbReference>
<evidence type="ECO:0000256" key="1">
    <source>
        <dbReference type="ARBA" id="ARBA00022614"/>
    </source>
</evidence>
<keyword evidence="1" id="KW-0433">Leucine-rich repeat</keyword>
<keyword evidence="2" id="KW-0677">Repeat</keyword>
<dbReference type="PROSITE" id="PS51450">
    <property type="entry name" value="LRR"/>
    <property type="match status" value="2"/>
</dbReference>
<dbReference type="AlphaFoldDB" id="A0A383ABL7"/>
<evidence type="ECO:0000256" key="2">
    <source>
        <dbReference type="ARBA" id="ARBA00022737"/>
    </source>
</evidence>
<proteinExistence type="predicted"/>
<dbReference type="Pfam" id="PF23598">
    <property type="entry name" value="LRR_14"/>
    <property type="match status" value="1"/>
</dbReference>
<dbReference type="InterPro" id="IPR055414">
    <property type="entry name" value="LRR_R13L4/SHOC2-like"/>
</dbReference>
<dbReference type="Gene3D" id="3.80.10.10">
    <property type="entry name" value="Ribonuclease Inhibitor"/>
    <property type="match status" value="1"/>
</dbReference>
<dbReference type="InterPro" id="IPR001611">
    <property type="entry name" value="Leu-rich_rpt"/>
</dbReference>
<protein>
    <recommendedName>
        <fullName evidence="3">Disease resistance R13L4/SHOC-2-like LRR domain-containing protein</fullName>
    </recommendedName>
</protein>
<evidence type="ECO:0000313" key="4">
    <source>
        <dbReference type="EMBL" id="SVE04488.1"/>
    </source>
</evidence>
<feature type="non-terminal residue" evidence="4">
    <location>
        <position position="252"/>
    </location>
</feature>
<dbReference type="InterPro" id="IPR003591">
    <property type="entry name" value="Leu-rich_rpt_typical-subtyp"/>
</dbReference>
<dbReference type="SMART" id="SM00364">
    <property type="entry name" value="LRR_BAC"/>
    <property type="match status" value="4"/>
</dbReference>